<comment type="cofactor">
    <cofactor evidence="1">
        <name>pantetheine 4'-phosphate</name>
        <dbReference type="ChEBI" id="CHEBI:47942"/>
    </cofactor>
</comment>
<dbReference type="SUPFAM" id="SSF47336">
    <property type="entry name" value="ACP-like"/>
    <property type="match status" value="1"/>
</dbReference>
<keyword evidence="3" id="KW-0597">Phosphoprotein</keyword>
<dbReference type="FunFam" id="2.30.38.10:FF:000001">
    <property type="entry name" value="Non-ribosomal peptide synthetase PvdI"/>
    <property type="match status" value="1"/>
</dbReference>
<dbReference type="Pfam" id="PF00668">
    <property type="entry name" value="Condensation"/>
    <property type="match status" value="1"/>
</dbReference>
<dbReference type="PROSITE" id="PS50075">
    <property type="entry name" value="CARRIER"/>
    <property type="match status" value="1"/>
</dbReference>
<dbReference type="SUPFAM" id="SSF52777">
    <property type="entry name" value="CoA-dependent acyltransferases"/>
    <property type="match status" value="2"/>
</dbReference>
<evidence type="ECO:0000313" key="5">
    <source>
        <dbReference type="EMBL" id="QDQ15442.1"/>
    </source>
</evidence>
<dbReference type="SUPFAM" id="SSF56801">
    <property type="entry name" value="Acetyl-CoA synthetase-like"/>
    <property type="match status" value="1"/>
</dbReference>
<dbReference type="GO" id="GO:0008610">
    <property type="term" value="P:lipid biosynthetic process"/>
    <property type="evidence" value="ECO:0007669"/>
    <property type="project" value="UniProtKB-ARBA"/>
</dbReference>
<dbReference type="GO" id="GO:0031177">
    <property type="term" value="F:phosphopantetheine binding"/>
    <property type="evidence" value="ECO:0007669"/>
    <property type="project" value="InterPro"/>
</dbReference>
<dbReference type="Gene3D" id="3.30.559.30">
    <property type="entry name" value="Nonribosomal peptide synthetase, condensation domain"/>
    <property type="match status" value="1"/>
</dbReference>
<dbReference type="InterPro" id="IPR001242">
    <property type="entry name" value="Condensation_dom"/>
</dbReference>
<dbReference type="InterPro" id="IPR025110">
    <property type="entry name" value="AMP-bd_C"/>
</dbReference>
<gene>
    <name evidence="5" type="ORF">FH965_36805</name>
</gene>
<proteinExistence type="predicted"/>
<dbReference type="InterPro" id="IPR036736">
    <property type="entry name" value="ACP-like_sf"/>
</dbReference>
<name>A0A516RIE6_STRST</name>
<protein>
    <submittedName>
        <fullName evidence="5">Amino acid adenylation domain-containing protein</fullName>
    </submittedName>
</protein>
<dbReference type="Pfam" id="PF13193">
    <property type="entry name" value="AMP-binding_C"/>
    <property type="match status" value="1"/>
</dbReference>
<dbReference type="Pfam" id="PF00550">
    <property type="entry name" value="PP-binding"/>
    <property type="match status" value="1"/>
</dbReference>
<dbReference type="NCBIfam" id="TIGR01733">
    <property type="entry name" value="AA-adenyl-dom"/>
    <property type="match status" value="1"/>
</dbReference>
<dbReference type="AlphaFoldDB" id="A0A516RIE6"/>
<dbReference type="InterPro" id="IPR045851">
    <property type="entry name" value="AMP-bd_C_sf"/>
</dbReference>
<evidence type="ECO:0000259" key="4">
    <source>
        <dbReference type="PROSITE" id="PS50075"/>
    </source>
</evidence>
<dbReference type="GO" id="GO:0005829">
    <property type="term" value="C:cytosol"/>
    <property type="evidence" value="ECO:0007669"/>
    <property type="project" value="TreeGrafter"/>
</dbReference>
<dbReference type="Gene3D" id="3.40.50.980">
    <property type="match status" value="2"/>
</dbReference>
<dbReference type="CDD" id="cd05930">
    <property type="entry name" value="A_NRPS"/>
    <property type="match status" value="1"/>
</dbReference>
<dbReference type="PANTHER" id="PTHR45527:SF1">
    <property type="entry name" value="FATTY ACID SYNTHASE"/>
    <property type="match status" value="1"/>
</dbReference>
<keyword evidence="2" id="KW-0596">Phosphopantetheine</keyword>
<dbReference type="RefSeq" id="WP_144322646.1">
    <property type="nucleotide sequence ID" value="NZ_CP040916.1"/>
</dbReference>
<dbReference type="PROSITE" id="PS00455">
    <property type="entry name" value="AMP_BINDING"/>
    <property type="match status" value="1"/>
</dbReference>
<dbReference type="Gene3D" id="3.30.300.30">
    <property type="match status" value="1"/>
</dbReference>
<evidence type="ECO:0000256" key="3">
    <source>
        <dbReference type="ARBA" id="ARBA00022553"/>
    </source>
</evidence>
<accession>A0A516RIE6</accession>
<evidence type="ECO:0000256" key="1">
    <source>
        <dbReference type="ARBA" id="ARBA00001957"/>
    </source>
</evidence>
<dbReference type="PANTHER" id="PTHR45527">
    <property type="entry name" value="NONRIBOSOMAL PEPTIDE SYNTHETASE"/>
    <property type="match status" value="1"/>
</dbReference>
<dbReference type="FunFam" id="3.40.50.980:FF:000001">
    <property type="entry name" value="Non-ribosomal peptide synthetase"/>
    <property type="match status" value="1"/>
</dbReference>
<dbReference type="GO" id="GO:0009239">
    <property type="term" value="P:enterobactin biosynthetic process"/>
    <property type="evidence" value="ECO:0007669"/>
    <property type="project" value="TreeGrafter"/>
</dbReference>
<dbReference type="EMBL" id="CP040916">
    <property type="protein sequence ID" value="QDQ15442.1"/>
    <property type="molecule type" value="Genomic_DNA"/>
</dbReference>
<dbReference type="CDD" id="cd19531">
    <property type="entry name" value="LCL_NRPS-like"/>
    <property type="match status" value="1"/>
</dbReference>
<dbReference type="InterPro" id="IPR010071">
    <property type="entry name" value="AA_adenyl_dom"/>
</dbReference>
<dbReference type="InterPro" id="IPR000873">
    <property type="entry name" value="AMP-dep_synth/lig_dom"/>
</dbReference>
<organism evidence="5 6">
    <name type="scientific">Streptomyces spectabilis</name>
    <dbReference type="NCBI Taxonomy" id="68270"/>
    <lineage>
        <taxon>Bacteria</taxon>
        <taxon>Bacillati</taxon>
        <taxon>Actinomycetota</taxon>
        <taxon>Actinomycetes</taxon>
        <taxon>Kitasatosporales</taxon>
        <taxon>Streptomycetaceae</taxon>
        <taxon>Streptomyces</taxon>
    </lineage>
</organism>
<dbReference type="InterPro" id="IPR009081">
    <property type="entry name" value="PP-bd_ACP"/>
</dbReference>
<reference evidence="5 6" key="1">
    <citation type="journal article" date="2019" name="J. Ind. Microbiol. Biotechnol.">
        <title>The complete genomic sequence of Streptomyces spectabilis NRRL-2792 and identification of secondary metabolite biosynthetic gene clusters.</title>
        <authorList>
            <person name="Sinha A."/>
            <person name="Phillips-Salemka S."/>
            <person name="Niraula T.A."/>
            <person name="Short K.A."/>
            <person name="Niraula N.P."/>
        </authorList>
    </citation>
    <scope>NUCLEOTIDE SEQUENCE [LARGE SCALE GENOMIC DNA]</scope>
    <source>
        <strain evidence="5 6">NRRL 2792</strain>
    </source>
</reference>
<dbReference type="InterPro" id="IPR023213">
    <property type="entry name" value="CAT-like_dom_sf"/>
</dbReference>
<evidence type="ECO:0000313" key="6">
    <source>
        <dbReference type="Proteomes" id="UP000316806"/>
    </source>
</evidence>
<feature type="domain" description="Carrier" evidence="4">
    <location>
        <begin position="980"/>
        <end position="1055"/>
    </location>
</feature>
<dbReference type="Proteomes" id="UP000316806">
    <property type="component" value="Chromosome"/>
</dbReference>
<dbReference type="GO" id="GO:0009366">
    <property type="term" value="C:enterobactin synthetase complex"/>
    <property type="evidence" value="ECO:0007669"/>
    <property type="project" value="TreeGrafter"/>
</dbReference>
<dbReference type="Gene3D" id="2.30.38.10">
    <property type="entry name" value="Luciferase, Domain 3"/>
    <property type="match status" value="1"/>
</dbReference>
<evidence type="ECO:0000256" key="2">
    <source>
        <dbReference type="ARBA" id="ARBA00022450"/>
    </source>
</evidence>
<dbReference type="InterPro" id="IPR020845">
    <property type="entry name" value="AMP-binding_CS"/>
</dbReference>
<dbReference type="GO" id="GO:0047527">
    <property type="term" value="F:2,3-dihydroxybenzoate-serine ligase activity"/>
    <property type="evidence" value="ECO:0007669"/>
    <property type="project" value="TreeGrafter"/>
</dbReference>
<sequence>MNVGTAAGESAGRPELSFAQERLWFLDQLSPGESSYLTPFSRRLDGPVDADLLERALRAVAERHPVLRSRIDAGTGTPVPVVEAAATVRLERVDLSGAPDPERAAEAAVATMLNTPMDLTAAPWLRAALFTLGEGSTLFHVQVHHIAFDGISRGLFERELSAQYRALAGGRPALELPPGQDYAAHAARQRAALGPAEREELLAQWRTALAGAPHVLELPSDRPRPARPGPRAGRVDFVIPEEVTAALYRVAQAQRTTLFCVGLAAYQHLLGRYADARDVLVGVPFAGREDPGAEQVIGFFTHSVPLRGELAGSPSLDALTRQARDRVLEAMDLQELPLEQLVDGLGVTREANRNPLFQHWFDLADPQWDRPALILPGVRVRPVPVTETTTRFDTELHLRPAGAGLAGRLLYSADLFDEETAAGLAGHYAALLAAAAAEPGRPLDSIPLTGADERARLIDLGTGPAVRRGPATVDAYVERTVARVPDEVAVRSGERRLTYRQLDERSRRIARALREHGAGPERVVAVCLPRGPELVCALLGVVRSGAAYVPVEPELPAERIAYLLRDSGAMAVLGDAGAESLTEVTGHPLVRVDHFVDGEGPHGGAAPSATGHGAQDLPAALDPDRLLYVVYTSGSTGLPKGVGVTHRSFTRLLDWHLDRYPVASGAATAQTAGVSFDAAAWEIWPALAGGSRLEVCSADEVRTPSRLLARLEEAGVGSAFVPTALAELLIREPLGQRTALRRLLTGGDVFRPRAEDAPGVDVVNHYGPTENTVVATATDALTRPWPSRSIGRPIAGVRAYVLDDRLHLVPRGVRGELWLGGALVSRGYLGRPGLTAERFVPDPFAAEPGARMYRTGDLVRWSADGSLEFRGRADGQLKISGYRVEPAEVEVVLLRCPGVWEAVVTAATGPDGAPVLVAHLVCEAPGPSDAELRSQLRRQVPSYLVPSVFVRLDALPLTVTGKIDRRALPAPAEGARAAVVPRTPAESAVHALWLEVLPGRAPGVEDDFFAAGGTSLSAARLSVRVREVFAIDFPVRAVFDFRTVTEQCVAIEELVLESISTMSESEIAEALNH</sequence>
<dbReference type="Gene3D" id="3.30.559.10">
    <property type="entry name" value="Chloramphenicol acetyltransferase-like domain"/>
    <property type="match status" value="1"/>
</dbReference>
<dbReference type="InterPro" id="IPR020806">
    <property type="entry name" value="PKS_PP-bd"/>
</dbReference>
<dbReference type="Gene3D" id="1.10.1200.10">
    <property type="entry name" value="ACP-like"/>
    <property type="match status" value="1"/>
</dbReference>
<dbReference type="Pfam" id="PF00501">
    <property type="entry name" value="AMP-binding"/>
    <property type="match status" value="1"/>
</dbReference>
<dbReference type="SMART" id="SM00823">
    <property type="entry name" value="PKS_PP"/>
    <property type="match status" value="1"/>
</dbReference>
<dbReference type="GO" id="GO:0043041">
    <property type="term" value="P:amino acid activation for nonribosomal peptide biosynthetic process"/>
    <property type="evidence" value="ECO:0007669"/>
    <property type="project" value="TreeGrafter"/>
</dbReference>